<dbReference type="Proteomes" id="UP000019681">
    <property type="component" value="Unassembled WGS sequence"/>
</dbReference>
<proteinExistence type="predicted"/>
<feature type="compositionally biased region" description="Pro residues" evidence="1">
    <location>
        <begin position="150"/>
        <end position="161"/>
    </location>
</feature>
<dbReference type="InterPro" id="IPR052196">
    <property type="entry name" value="Bact_Kbp"/>
</dbReference>
<dbReference type="PANTHER" id="PTHR34700">
    <property type="entry name" value="POTASSIUM BINDING PROTEIN KBP"/>
    <property type="match status" value="1"/>
</dbReference>
<dbReference type="STRING" id="1403537.Q428_08675"/>
<protein>
    <recommendedName>
        <fullName evidence="2">LysM domain-containing protein</fullName>
    </recommendedName>
</protein>
<dbReference type="InterPro" id="IPR036779">
    <property type="entry name" value="LysM_dom_sf"/>
</dbReference>
<sequence length="215" mass="24906">MIKTFINGEQLPVNPFEDLTFSASVNSKDYEIVAIGDVTQIGNRKLIEVEIKSLFTDKEYSFRVVERPKLAIDYVNMMYKLLNEKKPVRFVVTGDKTDINMLCSITNFKHSQKFGEEGEYYYTLSLKEYREYKTKRVIIQKPKVQQPKPVAQPVPQRPADPPKPRTHTVVRGDTLWGIAKKYYGNGSQYTKIFDANRDKIKNANLIYPNQVFVIP</sequence>
<feature type="region of interest" description="Disordered" evidence="1">
    <location>
        <begin position="144"/>
        <end position="167"/>
    </location>
</feature>
<evidence type="ECO:0000256" key="1">
    <source>
        <dbReference type="SAM" id="MobiDB-lite"/>
    </source>
</evidence>
<reference evidence="3 4" key="1">
    <citation type="journal article" date="2014" name="Genome Announc.">
        <title>Draft Genome Sequence of Fervidicella metallireducens Strain AeBT, an Iron-Reducing Thermoanaerobe from the Great Artesian Basin.</title>
        <authorList>
            <person name="Patel B.K."/>
        </authorList>
    </citation>
    <scope>NUCLEOTIDE SEQUENCE [LARGE SCALE GENOMIC DNA]</scope>
    <source>
        <strain evidence="3 4">AeB</strain>
    </source>
</reference>
<dbReference type="SUPFAM" id="SSF54106">
    <property type="entry name" value="LysM domain"/>
    <property type="match status" value="1"/>
</dbReference>
<evidence type="ECO:0000259" key="2">
    <source>
        <dbReference type="PROSITE" id="PS51782"/>
    </source>
</evidence>
<dbReference type="PROSITE" id="PS51782">
    <property type="entry name" value="LYSM"/>
    <property type="match status" value="1"/>
</dbReference>
<feature type="domain" description="LysM" evidence="2">
    <location>
        <begin position="165"/>
        <end position="214"/>
    </location>
</feature>
<dbReference type="EMBL" id="AZQP01000024">
    <property type="protein sequence ID" value="EYE88264.1"/>
    <property type="molecule type" value="Genomic_DNA"/>
</dbReference>
<keyword evidence="4" id="KW-1185">Reference proteome</keyword>
<dbReference type="AlphaFoldDB" id="A0A017RV10"/>
<gene>
    <name evidence="3" type="ORF">Q428_08675</name>
</gene>
<organism evidence="3 4">
    <name type="scientific">Fervidicella metallireducens AeB</name>
    <dbReference type="NCBI Taxonomy" id="1403537"/>
    <lineage>
        <taxon>Bacteria</taxon>
        <taxon>Bacillati</taxon>
        <taxon>Bacillota</taxon>
        <taxon>Clostridia</taxon>
        <taxon>Eubacteriales</taxon>
        <taxon>Clostridiaceae</taxon>
        <taxon>Fervidicella</taxon>
    </lineage>
</organism>
<dbReference type="OrthoDB" id="9800780at2"/>
<dbReference type="InterPro" id="IPR018392">
    <property type="entry name" value="LysM"/>
</dbReference>
<evidence type="ECO:0000313" key="4">
    <source>
        <dbReference type="Proteomes" id="UP000019681"/>
    </source>
</evidence>
<dbReference type="SMART" id="SM00257">
    <property type="entry name" value="LysM"/>
    <property type="match status" value="1"/>
</dbReference>
<name>A0A017RV10_9CLOT</name>
<accession>A0A017RV10</accession>
<evidence type="ECO:0000313" key="3">
    <source>
        <dbReference type="EMBL" id="EYE88264.1"/>
    </source>
</evidence>
<dbReference type="CDD" id="cd00118">
    <property type="entry name" value="LysM"/>
    <property type="match status" value="1"/>
</dbReference>
<dbReference type="Gene3D" id="3.10.350.10">
    <property type="entry name" value="LysM domain"/>
    <property type="match status" value="1"/>
</dbReference>
<dbReference type="PANTHER" id="PTHR34700:SF4">
    <property type="entry name" value="PHAGE-LIKE ELEMENT PBSX PROTEIN XKDP"/>
    <property type="match status" value="1"/>
</dbReference>
<dbReference type="Pfam" id="PF01476">
    <property type="entry name" value="LysM"/>
    <property type="match status" value="1"/>
</dbReference>
<dbReference type="RefSeq" id="WP_035379965.1">
    <property type="nucleotide sequence ID" value="NZ_AZQP01000024.1"/>
</dbReference>
<comment type="caution">
    <text evidence="3">The sequence shown here is derived from an EMBL/GenBank/DDBJ whole genome shotgun (WGS) entry which is preliminary data.</text>
</comment>